<name>A0ABZ0TE67_HALED</name>
<dbReference type="Gene3D" id="2.170.16.10">
    <property type="entry name" value="Hedgehog/Intein (Hint) domain"/>
    <property type="match status" value="1"/>
</dbReference>
<feature type="domain" description="Hedgehog/Intein (Hint)" evidence="1">
    <location>
        <begin position="126"/>
        <end position="260"/>
    </location>
</feature>
<evidence type="ECO:0000313" key="3">
    <source>
        <dbReference type="Proteomes" id="UP001322512"/>
    </source>
</evidence>
<dbReference type="Pfam" id="PF13403">
    <property type="entry name" value="Hint_2"/>
    <property type="match status" value="1"/>
</dbReference>
<dbReference type="Proteomes" id="UP001322512">
    <property type="component" value="Chromosome"/>
</dbReference>
<reference evidence="2 3" key="1">
    <citation type="submission" date="2023-11" db="EMBL/GenBank/DDBJ databases">
        <title>MicrobeMod: A computational toolkit for identifying prokaryotic methylation and restriction-modification with nanopore sequencing.</title>
        <authorList>
            <person name="Crits-Christoph A."/>
            <person name="Kang S.C."/>
            <person name="Lee H."/>
            <person name="Ostrov N."/>
        </authorList>
    </citation>
    <scope>NUCLEOTIDE SEQUENCE [LARGE SCALE GENOMIC DNA]</scope>
    <source>
        <strain evidence="2 3">ATCC 33173</strain>
    </source>
</reference>
<organism evidence="2 3">
    <name type="scientific">Halomonas elongata (strain ATCC 33173 / DSM 2581 / NBRC 15536 / NCIMB 2198 / 1H9)</name>
    <dbReference type="NCBI Taxonomy" id="768066"/>
    <lineage>
        <taxon>Bacteria</taxon>
        <taxon>Pseudomonadati</taxon>
        <taxon>Pseudomonadota</taxon>
        <taxon>Gammaproteobacteria</taxon>
        <taxon>Oceanospirillales</taxon>
        <taxon>Halomonadaceae</taxon>
        <taxon>Halomonas</taxon>
    </lineage>
</organism>
<dbReference type="InterPro" id="IPR028992">
    <property type="entry name" value="Hedgehog/Intein_dom"/>
</dbReference>
<dbReference type="RefSeq" id="WP_109637440.1">
    <property type="nucleotide sequence ID" value="NC_014532.2"/>
</dbReference>
<dbReference type="EMBL" id="CP139472">
    <property type="protein sequence ID" value="WPU48877.1"/>
    <property type="molecule type" value="Genomic_DNA"/>
</dbReference>
<keyword evidence="3" id="KW-1185">Reference proteome</keyword>
<sequence length="317" mass="35066">MKVRAAAAYLSRTFVWGVKVIKIEDLDPKNPGSPNDWLDKVNEFDGGINGQDYQSDYDNVMQLSRLYDKAGDIANESRSAEVQGKIESIASNLADRSLNWRYDSEEEQSNIQEMLEKIASGNTVHCFAAGTLIDTPEGEVAVETLAIGDSILTASGETITIKWVGRNTVSNATAAPDRQPVRIRARALGEGKPHRDLVVTAGHGLVVDGLVINAAALVNGGSIDYMPWDELGELVTYYHIETEKHEVILANGIEAETYIDYVDRRAFDNYAEYVALYGIETRIVEMPSHRISARRMLPLVLRQRLGIDMSAFEAETT</sequence>
<dbReference type="SUPFAM" id="SSF51294">
    <property type="entry name" value="Hedgehog/intein (Hint) domain"/>
    <property type="match status" value="1"/>
</dbReference>
<gene>
    <name evidence="2" type="ORF">SR933_08275</name>
</gene>
<protein>
    <submittedName>
        <fullName evidence="2">Hint domain-containing protein</fullName>
    </submittedName>
</protein>
<accession>A0ABZ0TE67</accession>
<dbReference type="GeneID" id="91010169"/>
<dbReference type="InterPro" id="IPR036844">
    <property type="entry name" value="Hint_dom_sf"/>
</dbReference>
<proteinExistence type="predicted"/>
<evidence type="ECO:0000313" key="2">
    <source>
        <dbReference type="EMBL" id="WPU48877.1"/>
    </source>
</evidence>
<evidence type="ECO:0000259" key="1">
    <source>
        <dbReference type="Pfam" id="PF13403"/>
    </source>
</evidence>